<evidence type="ECO:0000313" key="3">
    <source>
        <dbReference type="EMBL" id="KAF2158937.1"/>
    </source>
</evidence>
<reference evidence="3" key="1">
    <citation type="journal article" date="2020" name="Stud. Mycol.">
        <title>101 Dothideomycetes genomes: a test case for predicting lifestyles and emergence of pathogens.</title>
        <authorList>
            <person name="Haridas S."/>
            <person name="Albert R."/>
            <person name="Binder M."/>
            <person name="Bloem J."/>
            <person name="Labutti K."/>
            <person name="Salamov A."/>
            <person name="Andreopoulos B."/>
            <person name="Baker S."/>
            <person name="Barry K."/>
            <person name="Bills G."/>
            <person name="Bluhm B."/>
            <person name="Cannon C."/>
            <person name="Castanera R."/>
            <person name="Culley D."/>
            <person name="Daum C."/>
            <person name="Ezra D."/>
            <person name="Gonzalez J."/>
            <person name="Henrissat B."/>
            <person name="Kuo A."/>
            <person name="Liang C."/>
            <person name="Lipzen A."/>
            <person name="Lutzoni F."/>
            <person name="Magnuson J."/>
            <person name="Mondo S."/>
            <person name="Nolan M."/>
            <person name="Ohm R."/>
            <person name="Pangilinan J."/>
            <person name="Park H.-J."/>
            <person name="Ramirez L."/>
            <person name="Alfaro M."/>
            <person name="Sun H."/>
            <person name="Tritt A."/>
            <person name="Yoshinaga Y."/>
            <person name="Zwiers L.-H."/>
            <person name="Turgeon B."/>
            <person name="Goodwin S."/>
            <person name="Spatafora J."/>
            <person name="Crous P."/>
            <person name="Grigoriev I."/>
        </authorList>
    </citation>
    <scope>NUCLEOTIDE SEQUENCE</scope>
    <source>
        <strain evidence="3">ATCC 36951</strain>
    </source>
</reference>
<name>A0A6A6BVV6_ZASCE</name>
<keyword evidence="2" id="KW-0732">Signal</keyword>
<sequence length="317" mass="34311">MEDWSFIICIVFLLLLGTIPALVLGSYQAQRKALSAPASGPRIPAWTAPVQAAMSIGAWCAATAFGIIATVASQQNCIVTNGNSEVYEEVAHSRTALFAAMLLSQGSLELNAVVLHAIGKFGLLWKYAVSVAICAGVASIILVSLPMASTVFPQSLNIPSTFIVIRSLLSSGLHLTAIDMATSRAAYSVLVAFEPPTASPEGTNAWEQYFKSEILDKWTTSYYELSLAFTWEERQGHGVFTPVGRYDLAQLPRAVNTLYGLLQSKGFTMTRNMMGTRFDPCADATPGTQTPGPWVFDPRYGRYGRVEGGVWVWARAP</sequence>
<keyword evidence="4" id="KW-1185">Reference proteome</keyword>
<keyword evidence="1" id="KW-0472">Membrane</keyword>
<evidence type="ECO:0000313" key="4">
    <source>
        <dbReference type="Proteomes" id="UP000799537"/>
    </source>
</evidence>
<protein>
    <submittedName>
        <fullName evidence="3">Uncharacterized protein</fullName>
    </submittedName>
</protein>
<dbReference type="Proteomes" id="UP000799537">
    <property type="component" value="Unassembled WGS sequence"/>
</dbReference>
<organism evidence="3 4">
    <name type="scientific">Zasmidium cellare ATCC 36951</name>
    <dbReference type="NCBI Taxonomy" id="1080233"/>
    <lineage>
        <taxon>Eukaryota</taxon>
        <taxon>Fungi</taxon>
        <taxon>Dikarya</taxon>
        <taxon>Ascomycota</taxon>
        <taxon>Pezizomycotina</taxon>
        <taxon>Dothideomycetes</taxon>
        <taxon>Dothideomycetidae</taxon>
        <taxon>Mycosphaerellales</taxon>
        <taxon>Mycosphaerellaceae</taxon>
        <taxon>Zasmidium</taxon>
    </lineage>
</organism>
<dbReference type="AlphaFoldDB" id="A0A6A6BVV6"/>
<keyword evidence="1" id="KW-1133">Transmembrane helix</keyword>
<gene>
    <name evidence="3" type="ORF">M409DRAFT_30568</name>
</gene>
<proteinExistence type="predicted"/>
<dbReference type="EMBL" id="ML993645">
    <property type="protein sequence ID" value="KAF2158937.1"/>
    <property type="molecule type" value="Genomic_DNA"/>
</dbReference>
<feature type="chain" id="PRO_5025505729" evidence="2">
    <location>
        <begin position="26"/>
        <end position="317"/>
    </location>
</feature>
<dbReference type="RefSeq" id="XP_033659826.1">
    <property type="nucleotide sequence ID" value="XM_033809993.1"/>
</dbReference>
<accession>A0A6A6BVV6</accession>
<evidence type="ECO:0000256" key="2">
    <source>
        <dbReference type="SAM" id="SignalP"/>
    </source>
</evidence>
<feature type="transmembrane region" description="Helical" evidence="1">
    <location>
        <begin position="124"/>
        <end position="145"/>
    </location>
</feature>
<feature type="signal peptide" evidence="2">
    <location>
        <begin position="1"/>
        <end position="25"/>
    </location>
</feature>
<keyword evidence="1" id="KW-0812">Transmembrane</keyword>
<evidence type="ECO:0000256" key="1">
    <source>
        <dbReference type="SAM" id="Phobius"/>
    </source>
</evidence>
<dbReference type="GeneID" id="54563265"/>